<keyword evidence="5" id="KW-0010">Activator</keyword>
<evidence type="ECO:0000256" key="4">
    <source>
        <dbReference type="ARBA" id="ARBA00023125"/>
    </source>
</evidence>
<evidence type="ECO:0000259" key="9">
    <source>
        <dbReference type="PROSITE" id="PS50110"/>
    </source>
</evidence>
<dbReference type="PROSITE" id="PS51755">
    <property type="entry name" value="OMPR_PHOB"/>
    <property type="match status" value="1"/>
</dbReference>
<dbReference type="Gene3D" id="3.40.50.2300">
    <property type="match status" value="1"/>
</dbReference>
<dbReference type="Pfam" id="PF00486">
    <property type="entry name" value="Trans_reg_C"/>
    <property type="match status" value="1"/>
</dbReference>
<evidence type="ECO:0000313" key="11">
    <source>
        <dbReference type="EMBL" id="SDG47089.1"/>
    </source>
</evidence>
<keyword evidence="4 8" id="KW-0238">DNA-binding</keyword>
<dbReference type="AlphaFoldDB" id="A0A1G7UJ37"/>
<dbReference type="SMART" id="SM00862">
    <property type="entry name" value="Trans_reg_C"/>
    <property type="match status" value="1"/>
</dbReference>
<evidence type="ECO:0000256" key="8">
    <source>
        <dbReference type="PROSITE-ProRule" id="PRU01091"/>
    </source>
</evidence>
<evidence type="ECO:0000256" key="7">
    <source>
        <dbReference type="PROSITE-ProRule" id="PRU00169"/>
    </source>
</evidence>
<name>A0A1G7UJ37_9LACT</name>
<feature type="domain" description="Response regulatory" evidence="9">
    <location>
        <begin position="3"/>
        <end position="116"/>
    </location>
</feature>
<dbReference type="GO" id="GO:0032993">
    <property type="term" value="C:protein-DNA complex"/>
    <property type="evidence" value="ECO:0007669"/>
    <property type="project" value="TreeGrafter"/>
</dbReference>
<dbReference type="InterPro" id="IPR001789">
    <property type="entry name" value="Sig_transdc_resp-reg_receiver"/>
</dbReference>
<dbReference type="CDD" id="cd00383">
    <property type="entry name" value="trans_reg_C"/>
    <property type="match status" value="1"/>
</dbReference>
<gene>
    <name evidence="11" type="ORF">SAMN05421791_11023</name>
</gene>
<dbReference type="GO" id="GO:0005829">
    <property type="term" value="C:cytosol"/>
    <property type="evidence" value="ECO:0007669"/>
    <property type="project" value="TreeGrafter"/>
</dbReference>
<evidence type="ECO:0000259" key="10">
    <source>
        <dbReference type="PROSITE" id="PS51755"/>
    </source>
</evidence>
<dbReference type="InterPro" id="IPR001867">
    <property type="entry name" value="OmpR/PhoB-type_DNA-bd"/>
</dbReference>
<dbReference type="PANTHER" id="PTHR48111">
    <property type="entry name" value="REGULATOR OF RPOS"/>
    <property type="match status" value="1"/>
</dbReference>
<feature type="modified residue" description="4-aspartylphosphate" evidence="7">
    <location>
        <position position="52"/>
    </location>
</feature>
<dbReference type="InterPro" id="IPR011006">
    <property type="entry name" value="CheY-like_superfamily"/>
</dbReference>
<dbReference type="GO" id="GO:0000976">
    <property type="term" value="F:transcription cis-regulatory region binding"/>
    <property type="evidence" value="ECO:0007669"/>
    <property type="project" value="TreeGrafter"/>
</dbReference>
<dbReference type="InterPro" id="IPR036388">
    <property type="entry name" value="WH-like_DNA-bd_sf"/>
</dbReference>
<dbReference type="Pfam" id="PF00072">
    <property type="entry name" value="Response_reg"/>
    <property type="match status" value="1"/>
</dbReference>
<evidence type="ECO:0000256" key="6">
    <source>
        <dbReference type="ARBA" id="ARBA00023163"/>
    </source>
</evidence>
<dbReference type="STRING" id="120956.SAMN05421791_11023"/>
<accession>A0A1G7UJ37</accession>
<dbReference type="SUPFAM" id="SSF52172">
    <property type="entry name" value="CheY-like"/>
    <property type="match status" value="1"/>
</dbReference>
<reference evidence="11 12" key="1">
    <citation type="submission" date="2016-10" db="EMBL/GenBank/DDBJ databases">
        <authorList>
            <person name="de Groot N.N."/>
        </authorList>
    </citation>
    <scope>NUCLEOTIDE SEQUENCE [LARGE SCALE GENOMIC DNA]</scope>
    <source>
        <strain evidence="11 12">ATCC BAA-466</strain>
    </source>
</reference>
<dbReference type="GO" id="GO:0006355">
    <property type="term" value="P:regulation of DNA-templated transcription"/>
    <property type="evidence" value="ECO:0007669"/>
    <property type="project" value="InterPro"/>
</dbReference>
<evidence type="ECO:0000313" key="12">
    <source>
        <dbReference type="Proteomes" id="UP000199708"/>
    </source>
</evidence>
<dbReference type="PROSITE" id="PS50110">
    <property type="entry name" value="RESPONSE_REGULATORY"/>
    <property type="match status" value="1"/>
</dbReference>
<evidence type="ECO:0000256" key="1">
    <source>
        <dbReference type="ARBA" id="ARBA00022553"/>
    </source>
</evidence>
<proteinExistence type="predicted"/>
<dbReference type="SMART" id="SM00448">
    <property type="entry name" value="REC"/>
    <property type="match status" value="1"/>
</dbReference>
<dbReference type="RefSeq" id="WP_090290332.1">
    <property type="nucleotide sequence ID" value="NZ_FNCK01000010.1"/>
</dbReference>
<feature type="DNA-binding region" description="OmpR/PhoB-type" evidence="8">
    <location>
        <begin position="129"/>
        <end position="227"/>
    </location>
</feature>
<dbReference type="EMBL" id="FNCK01000010">
    <property type="protein sequence ID" value="SDG47089.1"/>
    <property type="molecule type" value="Genomic_DNA"/>
</dbReference>
<keyword evidence="3" id="KW-0805">Transcription regulation</keyword>
<dbReference type="Gene3D" id="6.10.250.690">
    <property type="match status" value="1"/>
</dbReference>
<evidence type="ECO:0000256" key="2">
    <source>
        <dbReference type="ARBA" id="ARBA00023012"/>
    </source>
</evidence>
<keyword evidence="12" id="KW-1185">Reference proteome</keyword>
<keyword evidence="2" id="KW-0902">Two-component regulatory system</keyword>
<keyword evidence="6" id="KW-0804">Transcription</keyword>
<evidence type="ECO:0000256" key="5">
    <source>
        <dbReference type="ARBA" id="ARBA00023159"/>
    </source>
</evidence>
<dbReference type="InterPro" id="IPR039420">
    <property type="entry name" value="WalR-like"/>
</dbReference>
<keyword evidence="1 7" id="KW-0597">Phosphoprotein</keyword>
<dbReference type="GO" id="GO:0000156">
    <property type="term" value="F:phosphorelay response regulator activity"/>
    <property type="evidence" value="ECO:0007669"/>
    <property type="project" value="TreeGrafter"/>
</dbReference>
<dbReference type="FunFam" id="1.10.10.10:FF:000018">
    <property type="entry name" value="DNA-binding response regulator ResD"/>
    <property type="match status" value="1"/>
</dbReference>
<evidence type="ECO:0000256" key="3">
    <source>
        <dbReference type="ARBA" id="ARBA00023015"/>
    </source>
</evidence>
<sequence>MVSILVVEDDLQINNMLLEALTKEGYLVTPAYSGSEGQLLFELSNFDLILLDLMLPGLSGLDLLKIIRGEKSIPVIVISAKEQVDDKVELLQAGADDYLVKPFDLKELKARIQVCLKRHQTSLEEKTSDKRLNFEGLMIDFETRAINYQGQELNLTPQERRILELLLSQPKKVFSKFEIYEYAWGADYLADDKTLTVHMSNLRKKLNQISKRPWIETVWGIGFRLISLENKK</sequence>
<dbReference type="Gene3D" id="1.10.10.10">
    <property type="entry name" value="Winged helix-like DNA-binding domain superfamily/Winged helix DNA-binding domain"/>
    <property type="match status" value="1"/>
</dbReference>
<dbReference type="OrthoDB" id="1655504at2"/>
<feature type="domain" description="OmpR/PhoB-type" evidence="10">
    <location>
        <begin position="129"/>
        <end position="227"/>
    </location>
</feature>
<dbReference type="PANTHER" id="PTHR48111:SF2">
    <property type="entry name" value="RESPONSE REGULATOR SAER"/>
    <property type="match status" value="1"/>
</dbReference>
<dbReference type="Proteomes" id="UP000199708">
    <property type="component" value="Unassembled WGS sequence"/>
</dbReference>
<protein>
    <submittedName>
        <fullName evidence="11">DNA-binding response regulator, OmpR family, contains REC and winged-helix (WHTH) domain</fullName>
    </submittedName>
</protein>
<organism evidence="11 12">
    <name type="scientific">Facklamia miroungae</name>
    <dbReference type="NCBI Taxonomy" id="120956"/>
    <lineage>
        <taxon>Bacteria</taxon>
        <taxon>Bacillati</taxon>
        <taxon>Bacillota</taxon>
        <taxon>Bacilli</taxon>
        <taxon>Lactobacillales</taxon>
        <taxon>Aerococcaceae</taxon>
        <taxon>Facklamia</taxon>
    </lineage>
</organism>